<dbReference type="GO" id="GO:0016791">
    <property type="term" value="F:phosphatase activity"/>
    <property type="evidence" value="ECO:0007669"/>
    <property type="project" value="UniProtKB-ARBA"/>
</dbReference>
<dbReference type="InterPro" id="IPR028098">
    <property type="entry name" value="Glyco_trans_4-like_N"/>
</dbReference>
<dbReference type="InterPro" id="IPR001296">
    <property type="entry name" value="Glyco_trans_1"/>
</dbReference>
<evidence type="ECO:0000259" key="9">
    <source>
        <dbReference type="Pfam" id="PF13579"/>
    </source>
</evidence>
<dbReference type="Proteomes" id="UP000612349">
    <property type="component" value="Unassembled WGS sequence"/>
</dbReference>
<dbReference type="Pfam" id="PF05116">
    <property type="entry name" value="S6PP"/>
    <property type="match status" value="1"/>
</dbReference>
<dbReference type="InterPro" id="IPR006379">
    <property type="entry name" value="HAD-SF_hydro_IIB"/>
</dbReference>
<dbReference type="SFLD" id="SFLDG01141">
    <property type="entry name" value="C2.B.1:_Sucrose_Phosphatase_Li"/>
    <property type="match status" value="1"/>
</dbReference>
<evidence type="ECO:0000256" key="1">
    <source>
        <dbReference type="ARBA" id="ARBA00006530"/>
    </source>
</evidence>
<dbReference type="PANTHER" id="PTHR46039">
    <property type="entry name" value="SUCROSE-PHOSPHATE SYNTHASE 3-RELATED"/>
    <property type="match status" value="1"/>
</dbReference>
<dbReference type="EMBL" id="BMIP01000013">
    <property type="protein sequence ID" value="GGD83282.1"/>
    <property type="molecule type" value="Genomic_DNA"/>
</dbReference>
<dbReference type="AlphaFoldDB" id="A0A916ZA32"/>
<evidence type="ECO:0000256" key="5">
    <source>
        <dbReference type="ARBA" id="ARBA00047471"/>
    </source>
</evidence>
<evidence type="ECO:0000313" key="10">
    <source>
        <dbReference type="EMBL" id="GGD83282.1"/>
    </source>
</evidence>
<dbReference type="InterPro" id="IPR036412">
    <property type="entry name" value="HAD-like_sf"/>
</dbReference>
<organism evidence="10 11">
    <name type="scientific">Croceicoccus mobilis</name>
    <dbReference type="NCBI Taxonomy" id="1703339"/>
    <lineage>
        <taxon>Bacteria</taxon>
        <taxon>Pseudomonadati</taxon>
        <taxon>Pseudomonadota</taxon>
        <taxon>Alphaproteobacteria</taxon>
        <taxon>Sphingomonadales</taxon>
        <taxon>Erythrobacteraceae</taxon>
        <taxon>Croceicoccus</taxon>
    </lineage>
</organism>
<feature type="domain" description="Glycosyltransferase subfamily 4-like N-terminal" evidence="9">
    <location>
        <begin position="26"/>
        <end position="202"/>
    </location>
</feature>
<dbReference type="Pfam" id="PF13579">
    <property type="entry name" value="Glyco_trans_4_4"/>
    <property type="match status" value="1"/>
</dbReference>
<sequence>MHIMAIALGGCLRAPPVEYGITEDTGGHITYVLGAMEALARREDVSHAEIVTRLIEDRQLGPSYAKARERTQSGVTITRIDSGNRAYLSKEALASDLPAFKTAFLAELRRRKVRPDIIHAHFADAAEIARAARDEFGIPFIYTAHSLGLDKGDSDRPEHRERIAAESRAMATADAIIASSRDECERQIPAYSAAKPGRIHRVVPGAGHAPASDAETDGARELITPFLRYLERPIVLAIARAVHKKNLVTLVEAFAGCPGLRDKANLVVVAGLRRSVAQGEREQQEVMAGIVDAIDRHDLHGSVAWPRRHSQADIAGLYALARKGGGVFVNPARIEPYGLTLVEAAAHGVPVVATRQGGPVDIVAELEHGLLVDPHDTDDIGRAIMRLLDDRDLWQKCSWAGFENASTMDWNAYARDFLAIAQDITATRRPSLPERMRGVKSPALERPTGVETLILSDIDNTLTGCPCGAGALRRWLRPQQQIAFGIATGRSLHEAMRILRQWEFETPEVLITDVGSGVWWRGQHGLDRDEAYDRHIAAGWTPQRVLRQLRGMAGLSLQREIDQSPFKLSFTVSGPDVARAVREKLAKHGLAAKVVFSHGDMLDILPIRAGKAGAMKHVARVLGLPLQQVIAIGDSGNDLDMLTECPNAVLVGNHDAELSALATSGGAYVARSHHAGGALEGILHSLSAARPSRPADDPPISVDSNVRTAA</sequence>
<keyword evidence="3" id="KW-0328">Glycosyltransferase</keyword>
<dbReference type="InterPro" id="IPR044161">
    <property type="entry name" value="SPS"/>
</dbReference>
<dbReference type="SUPFAM" id="SSF56784">
    <property type="entry name" value="HAD-like"/>
    <property type="match status" value="1"/>
</dbReference>
<dbReference type="EC" id="2.4.1.14" evidence="2"/>
<evidence type="ECO:0000256" key="3">
    <source>
        <dbReference type="ARBA" id="ARBA00022676"/>
    </source>
</evidence>
<reference evidence="10" key="2">
    <citation type="submission" date="2020-09" db="EMBL/GenBank/DDBJ databases">
        <authorList>
            <person name="Sun Q."/>
            <person name="Zhou Y."/>
        </authorList>
    </citation>
    <scope>NUCLEOTIDE SEQUENCE</scope>
    <source>
        <strain evidence="10">CGMCC 1.15360</strain>
    </source>
</reference>
<feature type="domain" description="Glycosyl transferase family 1" evidence="7">
    <location>
        <begin position="228"/>
        <end position="398"/>
    </location>
</feature>
<dbReference type="SFLD" id="SFLDG01140">
    <property type="entry name" value="C2.B:_Phosphomannomutase_and_P"/>
    <property type="match status" value="1"/>
</dbReference>
<dbReference type="Gene3D" id="3.40.50.1000">
    <property type="entry name" value="HAD superfamily/HAD-like"/>
    <property type="match status" value="1"/>
</dbReference>
<accession>A0A916ZA32</accession>
<comment type="similarity">
    <text evidence="1">Belongs to the glycosyltransferase 1 family.</text>
</comment>
<dbReference type="PANTHER" id="PTHR46039:SF5">
    <property type="entry name" value="SUCROSE-PHOSPHATE SYNTHASE 3-RELATED"/>
    <property type="match status" value="1"/>
</dbReference>
<dbReference type="SFLD" id="SFLDS00003">
    <property type="entry name" value="Haloacid_Dehalogenase"/>
    <property type="match status" value="1"/>
</dbReference>
<evidence type="ECO:0000259" key="8">
    <source>
        <dbReference type="Pfam" id="PF05116"/>
    </source>
</evidence>
<protein>
    <recommendedName>
        <fullName evidence="2">sucrose-phosphate synthase</fullName>
        <ecNumber evidence="2">2.4.1.14</ecNumber>
    </recommendedName>
</protein>
<feature type="region of interest" description="Disordered" evidence="6">
    <location>
        <begin position="690"/>
        <end position="710"/>
    </location>
</feature>
<dbReference type="Gene3D" id="3.40.50.2000">
    <property type="entry name" value="Glycogen Phosphorylase B"/>
    <property type="match status" value="2"/>
</dbReference>
<evidence type="ECO:0000259" key="7">
    <source>
        <dbReference type="Pfam" id="PF00534"/>
    </source>
</evidence>
<dbReference type="InterPro" id="IPR006380">
    <property type="entry name" value="SPP-like_dom"/>
</dbReference>
<dbReference type="GO" id="GO:0046524">
    <property type="term" value="F:sucrose-phosphate synthase activity"/>
    <property type="evidence" value="ECO:0007669"/>
    <property type="project" value="UniProtKB-EC"/>
</dbReference>
<evidence type="ECO:0000256" key="6">
    <source>
        <dbReference type="SAM" id="MobiDB-lite"/>
    </source>
</evidence>
<name>A0A916ZA32_9SPHN</name>
<dbReference type="SUPFAM" id="SSF53756">
    <property type="entry name" value="UDP-Glycosyltransferase/glycogen phosphorylase"/>
    <property type="match status" value="1"/>
</dbReference>
<comment type="caution">
    <text evidence="10">The sequence shown here is derived from an EMBL/GenBank/DDBJ whole genome shotgun (WGS) entry which is preliminary data.</text>
</comment>
<dbReference type="Gene3D" id="3.90.1070.10">
    <property type="match status" value="1"/>
</dbReference>
<evidence type="ECO:0000256" key="4">
    <source>
        <dbReference type="ARBA" id="ARBA00022679"/>
    </source>
</evidence>
<dbReference type="NCBIfam" id="TIGR01484">
    <property type="entry name" value="HAD-SF-IIB"/>
    <property type="match status" value="1"/>
</dbReference>
<evidence type="ECO:0000313" key="11">
    <source>
        <dbReference type="Proteomes" id="UP000612349"/>
    </source>
</evidence>
<dbReference type="Pfam" id="PF00534">
    <property type="entry name" value="Glycos_transf_1"/>
    <property type="match status" value="1"/>
</dbReference>
<dbReference type="OrthoDB" id="7847955at2"/>
<reference evidence="10" key="1">
    <citation type="journal article" date="2014" name="Int. J. Syst. Evol. Microbiol.">
        <title>Complete genome sequence of Corynebacterium casei LMG S-19264T (=DSM 44701T), isolated from a smear-ripened cheese.</title>
        <authorList>
            <consortium name="US DOE Joint Genome Institute (JGI-PGF)"/>
            <person name="Walter F."/>
            <person name="Albersmeier A."/>
            <person name="Kalinowski J."/>
            <person name="Ruckert C."/>
        </authorList>
    </citation>
    <scope>NUCLEOTIDE SEQUENCE</scope>
    <source>
        <strain evidence="10">CGMCC 1.15360</strain>
    </source>
</reference>
<evidence type="ECO:0000256" key="2">
    <source>
        <dbReference type="ARBA" id="ARBA00012536"/>
    </source>
</evidence>
<dbReference type="InterPro" id="IPR023214">
    <property type="entry name" value="HAD_sf"/>
</dbReference>
<feature type="domain" description="Sucrose phosphatase-like" evidence="8">
    <location>
        <begin position="452"/>
        <end position="684"/>
    </location>
</feature>
<gene>
    <name evidence="10" type="primary">sps</name>
    <name evidence="10" type="ORF">GCM10010990_36720</name>
</gene>
<comment type="catalytic activity">
    <reaction evidence="5">
        <text>beta-D-fructose 6-phosphate + UDP-alpha-D-glucose = sucrose 6(F)-phosphate + UDP + H(+)</text>
        <dbReference type="Rhea" id="RHEA:22172"/>
        <dbReference type="ChEBI" id="CHEBI:15378"/>
        <dbReference type="ChEBI" id="CHEBI:57634"/>
        <dbReference type="ChEBI" id="CHEBI:57723"/>
        <dbReference type="ChEBI" id="CHEBI:58223"/>
        <dbReference type="ChEBI" id="CHEBI:58885"/>
        <dbReference type="EC" id="2.4.1.14"/>
    </reaction>
</comment>
<proteinExistence type="inferred from homology"/>
<keyword evidence="11" id="KW-1185">Reference proteome</keyword>
<keyword evidence="4" id="KW-0808">Transferase</keyword>